<organism evidence="2 3">
    <name type="scientific">Marinigracilibium pacificum</name>
    <dbReference type="NCBI Taxonomy" id="2729599"/>
    <lineage>
        <taxon>Bacteria</taxon>
        <taxon>Pseudomonadati</taxon>
        <taxon>Bacteroidota</taxon>
        <taxon>Cytophagia</taxon>
        <taxon>Cytophagales</taxon>
        <taxon>Flammeovirgaceae</taxon>
        <taxon>Marinigracilibium</taxon>
    </lineage>
</organism>
<dbReference type="InterPro" id="IPR052345">
    <property type="entry name" value="Rad_response_metalloprotease"/>
</dbReference>
<accession>A0A848IZ85</accession>
<feature type="domain" description="IrrE N-terminal-like" evidence="1">
    <location>
        <begin position="52"/>
        <end position="164"/>
    </location>
</feature>
<dbReference type="InterPro" id="IPR010359">
    <property type="entry name" value="IrrE_HExxH"/>
</dbReference>
<protein>
    <submittedName>
        <fullName evidence="2">ImmA/IrrE family metallo-endopeptidase</fullName>
    </submittedName>
</protein>
<comment type="caution">
    <text evidence="2">The sequence shown here is derived from an EMBL/GenBank/DDBJ whole genome shotgun (WGS) entry which is preliminary data.</text>
</comment>
<evidence type="ECO:0000313" key="3">
    <source>
        <dbReference type="Proteomes" id="UP000559010"/>
    </source>
</evidence>
<gene>
    <name evidence="2" type="ORF">HH304_15655</name>
</gene>
<evidence type="ECO:0000313" key="2">
    <source>
        <dbReference type="EMBL" id="NMM49843.1"/>
    </source>
</evidence>
<proteinExistence type="predicted"/>
<dbReference type="Proteomes" id="UP000559010">
    <property type="component" value="Unassembled WGS sequence"/>
</dbReference>
<dbReference type="EMBL" id="JABBNU010000010">
    <property type="protein sequence ID" value="NMM49843.1"/>
    <property type="molecule type" value="Genomic_DNA"/>
</dbReference>
<dbReference type="RefSeq" id="WP_169683357.1">
    <property type="nucleotide sequence ID" value="NZ_JABBNU010000010.1"/>
</dbReference>
<dbReference type="AlphaFoldDB" id="A0A848IZ85"/>
<sequence length="247" mass="28279">MNQLILEKKANDFRNKNGLGSNDSIHLKSLLYKLNILTAFKPLSDSFSGMAMKVSDEKEVKRFILINSNKSLGHQHFTICHELYHLFIQENFTSMICNAGAFIKKDPEEYNADVFAAHLLLPENGVKSLIPDEELGKDKIKLETILKIEQYFSCSRAACLYRLKNLDIISKSRLEFFNQSVKKSAIQYGYSIDIYEPGNHNELIGDYGTLARNLYDNEVISESHYYSLLLDMGMNTDEIEELENNGE</sequence>
<reference evidence="2 3" key="1">
    <citation type="submission" date="2020-04" db="EMBL/GenBank/DDBJ databases">
        <title>Flammeovirgaceae bacterium KN852 isolated from deep sea.</title>
        <authorList>
            <person name="Zhang D.-C."/>
        </authorList>
    </citation>
    <scope>NUCLEOTIDE SEQUENCE [LARGE SCALE GENOMIC DNA]</scope>
    <source>
        <strain evidence="2 3">KN852</strain>
    </source>
</reference>
<name>A0A848IZ85_9BACT</name>
<keyword evidence="3" id="KW-1185">Reference proteome</keyword>
<dbReference type="PANTHER" id="PTHR43236">
    <property type="entry name" value="ANTITOXIN HIGA1"/>
    <property type="match status" value="1"/>
</dbReference>
<dbReference type="Pfam" id="PF06114">
    <property type="entry name" value="Peptidase_M78"/>
    <property type="match status" value="1"/>
</dbReference>
<dbReference type="Gene3D" id="1.10.10.2910">
    <property type="match status" value="1"/>
</dbReference>
<evidence type="ECO:0000259" key="1">
    <source>
        <dbReference type="Pfam" id="PF06114"/>
    </source>
</evidence>
<dbReference type="PANTHER" id="PTHR43236:SF1">
    <property type="entry name" value="BLL7220 PROTEIN"/>
    <property type="match status" value="1"/>
</dbReference>